<dbReference type="EMBL" id="CM023486">
    <property type="protein sequence ID" value="KAH6927572.1"/>
    <property type="molecule type" value="Genomic_DNA"/>
</dbReference>
<protein>
    <submittedName>
        <fullName evidence="1">Uncharacterized protein</fullName>
    </submittedName>
</protein>
<accession>A0ACB7RXF1</accession>
<organism evidence="1 2">
    <name type="scientific">Hyalomma asiaticum</name>
    <name type="common">Tick</name>
    <dbReference type="NCBI Taxonomy" id="266040"/>
    <lineage>
        <taxon>Eukaryota</taxon>
        <taxon>Metazoa</taxon>
        <taxon>Ecdysozoa</taxon>
        <taxon>Arthropoda</taxon>
        <taxon>Chelicerata</taxon>
        <taxon>Arachnida</taxon>
        <taxon>Acari</taxon>
        <taxon>Parasitiformes</taxon>
        <taxon>Ixodida</taxon>
        <taxon>Ixodoidea</taxon>
        <taxon>Ixodidae</taxon>
        <taxon>Hyalomminae</taxon>
        <taxon>Hyalomma</taxon>
    </lineage>
</organism>
<comment type="caution">
    <text evidence="1">The sequence shown here is derived from an EMBL/GenBank/DDBJ whole genome shotgun (WGS) entry which is preliminary data.</text>
</comment>
<keyword evidence="2" id="KW-1185">Reference proteome</keyword>
<reference evidence="1" key="1">
    <citation type="submission" date="2020-05" db="EMBL/GenBank/DDBJ databases">
        <title>Large-scale comparative analyses of tick genomes elucidate their genetic diversity and vector capacities.</title>
        <authorList>
            <person name="Jia N."/>
            <person name="Wang J."/>
            <person name="Shi W."/>
            <person name="Du L."/>
            <person name="Sun Y."/>
            <person name="Zhan W."/>
            <person name="Jiang J."/>
            <person name="Wang Q."/>
            <person name="Zhang B."/>
            <person name="Ji P."/>
            <person name="Sakyi L.B."/>
            <person name="Cui X."/>
            <person name="Yuan T."/>
            <person name="Jiang B."/>
            <person name="Yang W."/>
            <person name="Lam T.T.-Y."/>
            <person name="Chang Q."/>
            <person name="Ding S."/>
            <person name="Wang X."/>
            <person name="Zhu J."/>
            <person name="Ruan X."/>
            <person name="Zhao L."/>
            <person name="Wei J."/>
            <person name="Que T."/>
            <person name="Du C."/>
            <person name="Cheng J."/>
            <person name="Dai P."/>
            <person name="Han X."/>
            <person name="Huang E."/>
            <person name="Gao Y."/>
            <person name="Liu J."/>
            <person name="Shao H."/>
            <person name="Ye R."/>
            <person name="Li L."/>
            <person name="Wei W."/>
            <person name="Wang X."/>
            <person name="Wang C."/>
            <person name="Yang T."/>
            <person name="Huo Q."/>
            <person name="Li W."/>
            <person name="Guo W."/>
            <person name="Chen H."/>
            <person name="Zhou L."/>
            <person name="Ni X."/>
            <person name="Tian J."/>
            <person name="Zhou Y."/>
            <person name="Sheng Y."/>
            <person name="Liu T."/>
            <person name="Pan Y."/>
            <person name="Xia L."/>
            <person name="Li J."/>
            <person name="Zhao F."/>
            <person name="Cao W."/>
        </authorList>
    </citation>
    <scope>NUCLEOTIDE SEQUENCE</scope>
    <source>
        <strain evidence="1">Hyas-2018</strain>
    </source>
</reference>
<proteinExistence type="predicted"/>
<sequence length="1372" mass="151392">MPGTPASFYVAASTAPLSPVAVSQLGDRSAKLVSVENARPLSATTDKMRRWPSMRSVYGSTLSLFEDSSKYRVSLSNVAGSLPRWRVRMSVSRRLQMSDGRRSQVVLLDERRLDILIQPRLYACDLLDMVASHFNLKEKEYFGLAFLDETGHYHWLQLDKRVLEHDLPKKSSQGSLVLYFLVKYYVESISLLKDSATVEAFYLQCKSLIAKATAKLCFSYQGALEADSETVFQLAALVLQATYGNYIDDQTTKTHLKKLPVLPTSTLKAHPSISYCEGKVIEHYQELAGRSRGSAIIAYMNLVENLPTYGIHFYEVKDKAGIPWWVGLSYKGVSQYDYNDKKTPRRFFQWKLLENLYFRDKKFSIEVHNPRRVVHALSSFNVYEDVIEAPPEGFDPLADAISDSTTQVSVSRRTFGPGNVTVVVWFAATPALTKSIWSMAIAQHQFYLDNNVGKRKIEDVSCLEKFAAELSKSSQSLSSASTGSNLSRSASCHSLPAIKIEDQTDHQQVNEEAEHAKQEMLAALKARKEALEEALRKKIEELKSVCLKEGEVTGELPPEMPLAPGEPPPQVRRRVGTAFILDDQLLSSAKSKEETLSSLELEYELQNKITSAALRLASDMSADRSLRRQRKLSYQQAYEKLKQVEQKLGTLKMQKNHSKLKPVQQSDDEPSEDNISQSTGGSDTPFRGSSNTSDVSPTASPKLSSYDGLLTEKRGRLPTVSSAPGDMRLSPSLASVSAPASPCKHRAAPGRTASPAGAWTGYSAGYAPSNIYQTRTAYRRQQYPTLTSSGSAGSSPVPLKSPYRDRFESGLSLEGSNLYSVPTQRTSQAFDSQDDLVTSSPTEPQDLGLVSRHNSLESNRRHHRRVAGTSLQQVSPTRRDSATPPKSSAATWSGPPFASSPSPPQCSPAQYMPSHCAPVQCPPMERVESHPRLPPHVQQQYRTASPLQQRRTVSGSLSYPESFPPPPSPVVGGNHHHHHAAKSHSYHENMVRHIDDCGVPVFVPVDSDGRLRYQDAVHRPTEPVPVYHKPPMSPALVQHHLAHRKKVQEACGDNFPGRPLSSMSAANYPAFQRIHPDPYHSQPTSPTGYSAAHSAKLETLQEGHSGPYSNHSASVTVSSSRAFASITQSYSTETLKHRAKDWVETSLDSPLPARKPSKQQEPPPASPSHISVLSSGSESLSDAVQGPAVMLSRHNSCREGRMAVQSPQLERDTICSPVPQPSPKTMPGVELNIVTVGHFQPYWEETKPYEISDFYKYSTKHRKPSGGQDSTRSPSQSGNSSGLVSPVLSPVAADNMSRERDEQLPAHSSLAEHMKMVERSPPDGMAAVEEPHASRSADSSLNLDRSSVADAFHEEMIAWYEDQDSGNKATLV</sequence>
<evidence type="ECO:0000313" key="2">
    <source>
        <dbReference type="Proteomes" id="UP000821845"/>
    </source>
</evidence>
<dbReference type="Proteomes" id="UP000821845">
    <property type="component" value="Chromosome 6"/>
</dbReference>
<name>A0ACB7RXF1_HYAAI</name>
<gene>
    <name evidence="1" type="ORF">HPB50_005689</name>
</gene>
<evidence type="ECO:0000313" key="1">
    <source>
        <dbReference type="EMBL" id="KAH6927572.1"/>
    </source>
</evidence>